<dbReference type="EMBL" id="JACIGK010000006">
    <property type="protein sequence ID" value="MBB4265424.1"/>
    <property type="molecule type" value="Genomic_DNA"/>
</dbReference>
<name>A0A7W6RCE4_9PROT</name>
<proteinExistence type="predicted"/>
<dbReference type="AlphaFoldDB" id="A0A7W6RCE4"/>
<dbReference type="InterPro" id="IPR016084">
    <property type="entry name" value="Haem_Oase-like_multi-hlx"/>
</dbReference>
<comment type="caution">
    <text evidence="1">The sequence shown here is derived from an EMBL/GenBank/DDBJ whole genome shotgun (WGS) entry which is preliminary data.</text>
</comment>
<protein>
    <submittedName>
        <fullName evidence="1">Heme oxygenase</fullName>
    </submittedName>
</protein>
<dbReference type="Gene3D" id="1.20.910.10">
    <property type="entry name" value="Heme oxygenase-like"/>
    <property type="match status" value="1"/>
</dbReference>
<dbReference type="InterPro" id="IPR016053">
    <property type="entry name" value="Haem_Oase-like"/>
</dbReference>
<dbReference type="GO" id="GO:0004392">
    <property type="term" value="F:heme oxygenase (decyclizing) activity"/>
    <property type="evidence" value="ECO:0007669"/>
    <property type="project" value="InterPro"/>
</dbReference>
<evidence type="ECO:0000313" key="1">
    <source>
        <dbReference type="EMBL" id="MBB4265424.1"/>
    </source>
</evidence>
<sequence>MTSGASDARLPDSTAFATPADGAAMPLMARLKVRTRDQHDALHRHGALSLLVRPRLAPSSYRSILEVFDAFLVAAEAQVLVPADDGLAAGGFRRASRRPDLARDIKDLAAAGVPPPPGGPPAPPALRVPAGQGGALGVLYVLEGSRLGGQGLARRVGSSLPHGLGGATRFLGSPGLDVAAHWQRVGQVINTLGKEPGVAEEACVAARDVFCLLADLFDEVP</sequence>
<reference evidence="1 2" key="1">
    <citation type="submission" date="2020-08" db="EMBL/GenBank/DDBJ databases">
        <title>Genome sequencing of Purple Non-Sulfur Bacteria from various extreme environments.</title>
        <authorList>
            <person name="Mayer M."/>
        </authorList>
    </citation>
    <scope>NUCLEOTIDE SEQUENCE [LARGE SCALE GENOMIC DNA]</scope>
    <source>
        <strain evidence="1 2">JA131</strain>
    </source>
</reference>
<gene>
    <name evidence="1" type="ORF">GGD89_001043</name>
</gene>
<dbReference type="CDD" id="cd19166">
    <property type="entry name" value="HemeO-bac"/>
    <property type="match status" value="1"/>
</dbReference>
<dbReference type="SUPFAM" id="SSF48613">
    <property type="entry name" value="Heme oxygenase-like"/>
    <property type="match status" value="1"/>
</dbReference>
<evidence type="ECO:0000313" key="2">
    <source>
        <dbReference type="Proteomes" id="UP000554286"/>
    </source>
</evidence>
<dbReference type="Proteomes" id="UP000554286">
    <property type="component" value="Unassembled WGS sequence"/>
</dbReference>
<dbReference type="GO" id="GO:0006788">
    <property type="term" value="P:heme oxidation"/>
    <property type="evidence" value="ECO:0007669"/>
    <property type="project" value="InterPro"/>
</dbReference>
<dbReference type="RefSeq" id="WP_184043051.1">
    <property type="nucleotide sequence ID" value="NZ_JACIGK010000006.1"/>
</dbReference>
<accession>A0A7W6RCE4</accession>
<keyword evidence="2" id="KW-1185">Reference proteome</keyword>
<organism evidence="1 2">
    <name type="scientific">Roseospira visakhapatnamensis</name>
    <dbReference type="NCBI Taxonomy" id="390880"/>
    <lineage>
        <taxon>Bacteria</taxon>
        <taxon>Pseudomonadati</taxon>
        <taxon>Pseudomonadota</taxon>
        <taxon>Alphaproteobacteria</taxon>
        <taxon>Rhodospirillales</taxon>
        <taxon>Rhodospirillaceae</taxon>
        <taxon>Roseospira</taxon>
    </lineage>
</organism>
<dbReference type="Pfam" id="PF01126">
    <property type="entry name" value="Heme_oxygenase"/>
    <property type="match status" value="1"/>
</dbReference>